<dbReference type="Pfam" id="PF12146">
    <property type="entry name" value="Hydrolase_4"/>
    <property type="match status" value="1"/>
</dbReference>
<dbReference type="InterPro" id="IPR022742">
    <property type="entry name" value="Hydrolase_4"/>
</dbReference>
<keyword evidence="2" id="KW-0378">Hydrolase</keyword>
<dbReference type="PANTHER" id="PTHR11614">
    <property type="entry name" value="PHOSPHOLIPASE-RELATED"/>
    <property type="match status" value="1"/>
</dbReference>
<dbReference type="GO" id="GO:0016787">
    <property type="term" value="F:hydrolase activity"/>
    <property type="evidence" value="ECO:0007669"/>
    <property type="project" value="UniProtKB-KW"/>
</dbReference>
<feature type="domain" description="Serine aminopeptidase S33" evidence="1">
    <location>
        <begin position="42"/>
        <end position="294"/>
    </location>
</feature>
<dbReference type="Proteomes" id="UP000683291">
    <property type="component" value="Chromosome 1"/>
</dbReference>
<dbReference type="InterPro" id="IPR029058">
    <property type="entry name" value="AB_hydrolase_fold"/>
</dbReference>
<dbReference type="SUPFAM" id="SSF53474">
    <property type="entry name" value="alpha/beta-Hydrolases"/>
    <property type="match status" value="1"/>
</dbReference>
<name>A0A975JB00_9RHOB</name>
<reference evidence="2" key="1">
    <citation type="submission" date="2021-04" db="EMBL/GenBank/DDBJ databases">
        <title>Complete genome sequence for Sulfitobacter sp. strain JK7-1.</title>
        <authorList>
            <person name="Park S.-J."/>
        </authorList>
    </citation>
    <scope>NUCLEOTIDE SEQUENCE</scope>
    <source>
        <strain evidence="2">JK7-1</strain>
    </source>
</reference>
<gene>
    <name evidence="2" type="ORF">KDD17_09000</name>
</gene>
<organism evidence="2 3">
    <name type="scientific">Sulfitobacter albidus</name>
    <dbReference type="NCBI Taxonomy" id="2829501"/>
    <lineage>
        <taxon>Bacteria</taxon>
        <taxon>Pseudomonadati</taxon>
        <taxon>Pseudomonadota</taxon>
        <taxon>Alphaproteobacteria</taxon>
        <taxon>Rhodobacterales</taxon>
        <taxon>Roseobacteraceae</taxon>
        <taxon>Sulfitobacter</taxon>
    </lineage>
</organism>
<evidence type="ECO:0000313" key="3">
    <source>
        <dbReference type="Proteomes" id="UP000683291"/>
    </source>
</evidence>
<dbReference type="InterPro" id="IPR051044">
    <property type="entry name" value="MAG_DAG_Lipase"/>
</dbReference>
<dbReference type="RefSeq" id="WP_212703369.1">
    <property type="nucleotide sequence ID" value="NZ_CP073581.1"/>
</dbReference>
<keyword evidence="3" id="KW-1185">Reference proteome</keyword>
<sequence length="315" mass="34599">MPLTPAPFFTDVDPGPAGGHALWAKTSDDKRIRLGVWPKEGARGTVLMFPGRTEYIEKYGRTAAEFAARGLATLAVDWRGQGLADRLLDDPLIGHVDSFPDYQKDVATVMRAARTLNLPRPYFLVAHSMGGCIGLRAVMEGLGVQAAAFTGPMWGIHIAPHMRLPARILTKLMPRLGRGHSLPPGTKLTPYVLSEPFEDNQLTTDPELYDMMRLQSQAHPELQLGGPSFVWLGEALEETAHLAERAAPSLPCLTFVGTNERIVDVPRIHARMENWKGGQLRVIDGAEHEVLMELPEIRGPLYDEIAALFLNTATG</sequence>
<proteinExistence type="predicted"/>
<evidence type="ECO:0000259" key="1">
    <source>
        <dbReference type="Pfam" id="PF12146"/>
    </source>
</evidence>
<dbReference type="AlphaFoldDB" id="A0A975JB00"/>
<dbReference type="KEGG" id="sual:KDD17_09000"/>
<dbReference type="Gene3D" id="3.40.50.1820">
    <property type="entry name" value="alpha/beta hydrolase"/>
    <property type="match status" value="1"/>
</dbReference>
<protein>
    <submittedName>
        <fullName evidence="2">Alpha/beta hydrolase</fullName>
    </submittedName>
</protein>
<evidence type="ECO:0000313" key="2">
    <source>
        <dbReference type="EMBL" id="QUJ75164.1"/>
    </source>
</evidence>
<accession>A0A975JB00</accession>
<dbReference type="EMBL" id="CP073581">
    <property type="protein sequence ID" value="QUJ75164.1"/>
    <property type="molecule type" value="Genomic_DNA"/>
</dbReference>